<dbReference type="Proteomes" id="UP000739565">
    <property type="component" value="Unassembled WGS sequence"/>
</dbReference>
<evidence type="ECO:0000313" key="2">
    <source>
        <dbReference type="EMBL" id="MBZ1350126.1"/>
    </source>
</evidence>
<dbReference type="AlphaFoldDB" id="A0A953N738"/>
<feature type="domain" description="N-acetyltransferase" evidence="1">
    <location>
        <begin position="7"/>
        <end position="144"/>
    </location>
</feature>
<protein>
    <submittedName>
        <fullName evidence="2">GNAT family N-acetyltransferase</fullName>
        <ecNumber evidence="2">2.3.1.-</ecNumber>
    </submittedName>
</protein>
<gene>
    <name evidence="2" type="ORF">KZZ10_05665</name>
</gene>
<name>A0A953N738_9BURK</name>
<dbReference type="PANTHER" id="PTHR13355">
    <property type="entry name" value="GLUCOSAMINE 6-PHOSPHATE N-ACETYLTRANSFERASE"/>
    <property type="match status" value="1"/>
</dbReference>
<dbReference type="CDD" id="cd04301">
    <property type="entry name" value="NAT_SF"/>
    <property type="match status" value="1"/>
</dbReference>
<dbReference type="Gene3D" id="3.40.630.30">
    <property type="match status" value="1"/>
</dbReference>
<evidence type="ECO:0000313" key="3">
    <source>
        <dbReference type="Proteomes" id="UP000739565"/>
    </source>
</evidence>
<dbReference type="InterPro" id="IPR000182">
    <property type="entry name" value="GNAT_dom"/>
</dbReference>
<evidence type="ECO:0000259" key="1">
    <source>
        <dbReference type="PROSITE" id="PS51186"/>
    </source>
</evidence>
<dbReference type="RefSeq" id="WP_259660522.1">
    <property type="nucleotide sequence ID" value="NZ_JAHXRI010000006.1"/>
</dbReference>
<dbReference type="InterPro" id="IPR039143">
    <property type="entry name" value="GNPNAT1-like"/>
</dbReference>
<dbReference type="EC" id="2.3.1.-" evidence="2"/>
<accession>A0A953N738</accession>
<proteinExistence type="predicted"/>
<dbReference type="PROSITE" id="PS51186">
    <property type="entry name" value="GNAT"/>
    <property type="match status" value="1"/>
</dbReference>
<dbReference type="EMBL" id="JAHXRI010000006">
    <property type="protein sequence ID" value="MBZ1350126.1"/>
    <property type="molecule type" value="Genomic_DNA"/>
</dbReference>
<dbReference type="GO" id="GO:0004343">
    <property type="term" value="F:glucosamine 6-phosphate N-acetyltransferase activity"/>
    <property type="evidence" value="ECO:0007669"/>
    <property type="project" value="TreeGrafter"/>
</dbReference>
<keyword evidence="2" id="KW-0012">Acyltransferase</keyword>
<keyword evidence="2" id="KW-0808">Transferase</keyword>
<reference evidence="2" key="1">
    <citation type="submission" date="2021-07" db="EMBL/GenBank/DDBJ databases">
        <title>New genus and species of the family Alcaligenaceae.</title>
        <authorList>
            <person name="Hahn M.W."/>
        </authorList>
    </citation>
    <scope>NUCLEOTIDE SEQUENCE</scope>
    <source>
        <strain evidence="2">LF4-65</strain>
    </source>
</reference>
<comment type="caution">
    <text evidence="2">The sequence shown here is derived from an EMBL/GenBank/DDBJ whole genome shotgun (WGS) entry which is preliminary data.</text>
</comment>
<dbReference type="InterPro" id="IPR016181">
    <property type="entry name" value="Acyl_CoA_acyltransferase"/>
</dbReference>
<organism evidence="2 3">
    <name type="scientific">Zwartia hollandica</name>
    <dbReference type="NCBI Taxonomy" id="324606"/>
    <lineage>
        <taxon>Bacteria</taxon>
        <taxon>Pseudomonadati</taxon>
        <taxon>Pseudomonadota</taxon>
        <taxon>Betaproteobacteria</taxon>
        <taxon>Burkholderiales</taxon>
        <taxon>Alcaligenaceae</taxon>
        <taxon>Zwartia</taxon>
    </lineage>
</organism>
<sequence length="144" mass="16394">MEKAYPVIIEPLNYQHLEQVILLLQNVSTYLPPVRCHNEIWTAFQSQSNVHSVVAIKGDIVIGYGSIIIELKIRGGKMGHIEDIVSHPNQRNKGIGKMIVSALYDIARSKSCYKVSLQCQQHNISFYEKCDFKLSGTTMQRFIE</sequence>
<dbReference type="SUPFAM" id="SSF55729">
    <property type="entry name" value="Acyl-CoA N-acyltransferases (Nat)"/>
    <property type="match status" value="1"/>
</dbReference>
<keyword evidence="3" id="KW-1185">Reference proteome</keyword>
<dbReference type="PANTHER" id="PTHR13355:SF11">
    <property type="entry name" value="GLUCOSAMINE 6-PHOSPHATE N-ACETYLTRANSFERASE"/>
    <property type="match status" value="1"/>
</dbReference>
<dbReference type="Pfam" id="PF00583">
    <property type="entry name" value="Acetyltransf_1"/>
    <property type="match status" value="1"/>
</dbReference>